<keyword evidence="5" id="KW-1185">Reference proteome</keyword>
<gene>
    <name evidence="4" type="ORF">HLVA_02490</name>
</gene>
<feature type="domain" description="Glycosyltransferase 2-like" evidence="3">
    <location>
        <begin position="4"/>
        <end position="132"/>
    </location>
</feature>
<organism evidence="4 5">
    <name type="scientific">Haliovirga abyssi</name>
    <dbReference type="NCBI Taxonomy" id="2996794"/>
    <lineage>
        <taxon>Bacteria</taxon>
        <taxon>Fusobacteriati</taxon>
        <taxon>Fusobacteriota</taxon>
        <taxon>Fusobacteriia</taxon>
        <taxon>Fusobacteriales</taxon>
        <taxon>Haliovirgaceae</taxon>
        <taxon>Haliovirga</taxon>
    </lineage>
</organism>
<dbReference type="SUPFAM" id="SSF53756">
    <property type="entry name" value="UDP-Glycosyltransferase/glycogen phosphorylase"/>
    <property type="match status" value="1"/>
</dbReference>
<keyword evidence="1" id="KW-0328">Glycosyltransferase</keyword>
<dbReference type="Pfam" id="PF01075">
    <property type="entry name" value="Glyco_transf_9"/>
    <property type="match status" value="1"/>
</dbReference>
<evidence type="ECO:0000256" key="2">
    <source>
        <dbReference type="ARBA" id="ARBA00022679"/>
    </source>
</evidence>
<dbReference type="CDD" id="cd03789">
    <property type="entry name" value="GT9_LPS_heptosyltransferase"/>
    <property type="match status" value="1"/>
</dbReference>
<dbReference type="PANTHER" id="PTHR30160:SF15">
    <property type="entry name" value="GLYCOSYLTRANSFERASE HI_0523-RELATED"/>
    <property type="match status" value="1"/>
</dbReference>
<dbReference type="Proteomes" id="UP001321582">
    <property type="component" value="Chromosome"/>
</dbReference>
<keyword evidence="2" id="KW-0808">Transferase</keyword>
<dbReference type="SUPFAM" id="SSF53448">
    <property type="entry name" value="Nucleotide-diphospho-sugar transferases"/>
    <property type="match status" value="1"/>
</dbReference>
<dbReference type="GO" id="GO:0009244">
    <property type="term" value="P:lipopolysaccharide core region biosynthetic process"/>
    <property type="evidence" value="ECO:0007669"/>
    <property type="project" value="TreeGrafter"/>
</dbReference>
<evidence type="ECO:0000259" key="3">
    <source>
        <dbReference type="Pfam" id="PF00535"/>
    </source>
</evidence>
<dbReference type="CDD" id="cd02511">
    <property type="entry name" value="Beta4Glucosyltransferase"/>
    <property type="match status" value="1"/>
</dbReference>
<dbReference type="AlphaFoldDB" id="A0AAU9E056"/>
<sequence length="586" mass="68095">MKISVSMITYNEENKLEKTLKSVYNWVDEIVIVDSYSSDKTVEIAKKYGAKVYIEDWKGFGKQKNSALEKCTGDWILLIDADEEITENLRDEILNIINSDKIEKNVYKIPRISWWFGKKTHEKDSVIRLVKKDSGKYNEKEVHEEFVTKENIGVLKNSINHYTYVSLEEYFMKFNKYTTLAALELRKKGRKFNLGRLFFEPIRNFLKIYIGKKGILEGYYGFLRAILSGMYGIVRYSKLYLLEKENPNILISRTDKIGDLVLSVPSFSKIRNMYPNAKIAILVRNYNYDIVKNLPYIDEVIKIDDYSEKELIKKIRKFNANIFIALFTNKFIGKLSIKSKAKYRIGPYSKLHSFFSYNKGVFQKRSKSIKNEAEYNLDLIKRVDGKLFYNSKDGESKIYLGESNKKLAEKFYVEKRINKKLKTIVIHPFSGGSAKNLTIEQYIELIKRIKQELDINVVVTGGIGDKAKIDYFRKKIIDVNYFIGKRSILDLAAIINKGDIFIGSSTGPTHIAGILGKDIVAIYPKIKAQSKIRWGVLGNGKVEYIEPEENCKEKYKCNEKCEYYDCFSKIKLEKIVIKIKKIIDEE</sequence>
<dbReference type="InterPro" id="IPR001173">
    <property type="entry name" value="Glyco_trans_2-like"/>
</dbReference>
<dbReference type="Gene3D" id="3.40.50.2000">
    <property type="entry name" value="Glycogen Phosphorylase B"/>
    <property type="match status" value="2"/>
</dbReference>
<dbReference type="InterPro" id="IPR051199">
    <property type="entry name" value="LPS_LOS_Heptosyltrfase"/>
</dbReference>
<dbReference type="EMBL" id="AP027059">
    <property type="protein sequence ID" value="BDU49680.1"/>
    <property type="molecule type" value="Genomic_DNA"/>
</dbReference>
<evidence type="ECO:0000256" key="1">
    <source>
        <dbReference type="ARBA" id="ARBA00022676"/>
    </source>
</evidence>
<dbReference type="GO" id="GO:0005829">
    <property type="term" value="C:cytosol"/>
    <property type="evidence" value="ECO:0007669"/>
    <property type="project" value="TreeGrafter"/>
</dbReference>
<dbReference type="Gene3D" id="3.90.550.10">
    <property type="entry name" value="Spore Coat Polysaccharide Biosynthesis Protein SpsA, Chain A"/>
    <property type="match status" value="1"/>
</dbReference>
<dbReference type="InterPro" id="IPR029044">
    <property type="entry name" value="Nucleotide-diphossugar_trans"/>
</dbReference>
<dbReference type="PANTHER" id="PTHR30160">
    <property type="entry name" value="TETRAACYLDISACCHARIDE 4'-KINASE-RELATED"/>
    <property type="match status" value="1"/>
</dbReference>
<name>A0AAU9E056_9FUSO</name>
<reference evidence="4 5" key="1">
    <citation type="submission" date="2022-11" db="EMBL/GenBank/DDBJ databases">
        <title>Haliovirga abyssi gen. nov., sp. nov., a mesophilic fermentative bacterium isolated from the Iheya North hydrothermal field and the proposal of Haliovirgaceae fam. nov.</title>
        <authorList>
            <person name="Miyazaki U."/>
            <person name="Tame A."/>
            <person name="Miyazaki J."/>
            <person name="Takai K."/>
            <person name="Sawayama S."/>
            <person name="Kitajima M."/>
            <person name="Okamoto A."/>
            <person name="Nakagawa S."/>
        </authorList>
    </citation>
    <scope>NUCLEOTIDE SEQUENCE [LARGE SCALE GENOMIC DNA]</scope>
    <source>
        <strain evidence="4 5">IC12</strain>
    </source>
</reference>
<dbReference type="GO" id="GO:0008713">
    <property type="term" value="F:ADP-heptose-lipopolysaccharide heptosyltransferase activity"/>
    <property type="evidence" value="ECO:0007669"/>
    <property type="project" value="TreeGrafter"/>
</dbReference>
<protein>
    <recommendedName>
        <fullName evidence="3">Glycosyltransferase 2-like domain-containing protein</fullName>
    </recommendedName>
</protein>
<accession>A0AAU9E056</accession>
<dbReference type="Pfam" id="PF00535">
    <property type="entry name" value="Glycos_transf_2"/>
    <property type="match status" value="1"/>
</dbReference>
<dbReference type="KEGG" id="haby:HLVA_02490"/>
<dbReference type="RefSeq" id="WP_307904626.1">
    <property type="nucleotide sequence ID" value="NZ_AP027059.1"/>
</dbReference>
<proteinExistence type="predicted"/>
<evidence type="ECO:0000313" key="4">
    <source>
        <dbReference type="EMBL" id="BDU49680.1"/>
    </source>
</evidence>
<evidence type="ECO:0000313" key="5">
    <source>
        <dbReference type="Proteomes" id="UP001321582"/>
    </source>
</evidence>
<dbReference type="InterPro" id="IPR002201">
    <property type="entry name" value="Glyco_trans_9"/>
</dbReference>